<keyword evidence="1" id="KW-0732">Signal</keyword>
<evidence type="ECO:0000256" key="1">
    <source>
        <dbReference type="SAM" id="SignalP"/>
    </source>
</evidence>
<evidence type="ECO:0008006" key="4">
    <source>
        <dbReference type="Google" id="ProtNLM"/>
    </source>
</evidence>
<dbReference type="Proteomes" id="UP001595773">
    <property type="component" value="Unassembled WGS sequence"/>
</dbReference>
<feature type="signal peptide" evidence="1">
    <location>
        <begin position="1"/>
        <end position="43"/>
    </location>
</feature>
<reference evidence="3" key="1">
    <citation type="journal article" date="2019" name="Int. J. Syst. Evol. Microbiol.">
        <title>The Global Catalogue of Microorganisms (GCM) 10K type strain sequencing project: providing services to taxonomists for standard genome sequencing and annotation.</title>
        <authorList>
            <consortium name="The Broad Institute Genomics Platform"/>
            <consortium name="The Broad Institute Genome Sequencing Center for Infectious Disease"/>
            <person name="Wu L."/>
            <person name="Ma J."/>
        </authorList>
    </citation>
    <scope>NUCLEOTIDE SEQUENCE [LARGE SCALE GENOMIC DNA]</scope>
    <source>
        <strain evidence="3">CGMCC 1.10698</strain>
    </source>
</reference>
<evidence type="ECO:0000313" key="2">
    <source>
        <dbReference type="EMBL" id="MFC4266804.1"/>
    </source>
</evidence>
<keyword evidence="3" id="KW-1185">Reference proteome</keyword>
<proteinExistence type="predicted"/>
<feature type="chain" id="PRO_5045416838" description="PEP-CTERM protein-sorting domain-containing protein" evidence="1">
    <location>
        <begin position="44"/>
        <end position="327"/>
    </location>
</feature>
<name>A0ABV8R620_9MICC</name>
<organism evidence="2 3">
    <name type="scientific">Arthrobacter cryoconiti</name>
    <dbReference type="NCBI Taxonomy" id="748907"/>
    <lineage>
        <taxon>Bacteria</taxon>
        <taxon>Bacillati</taxon>
        <taxon>Actinomycetota</taxon>
        <taxon>Actinomycetes</taxon>
        <taxon>Micrococcales</taxon>
        <taxon>Micrococcaceae</taxon>
        <taxon>Arthrobacter</taxon>
    </lineage>
</organism>
<evidence type="ECO:0000313" key="3">
    <source>
        <dbReference type="Proteomes" id="UP001595773"/>
    </source>
</evidence>
<gene>
    <name evidence="2" type="ORF">ACFOW9_14435</name>
</gene>
<sequence length="327" mass="33409">MSKSQRASQLSRKHRLGVFAATLLAPLCLMAPLSLLDAGSAAAADDALELANDGVNYSALAAGQLFDHVDGFVPGESRTGSVWVRNTGQDPAVLSVGVTSANEASMLPAFLEMGVQRSGTASTPVRLAGGGACRSVARGLELAPGQFMKLELTLALVQDAPNGTRQQSNDFGLLFLLQDTSNTFEVCDAKAGPLTMGVTPPGTASAGTHSPLNIPGEASPVSTAPASLLPTSTVAAGTGPQAVMRRGFQGSAFLAAVAPGGEDLDASRVPNGNSGGILPSGVVPKFMSVSPQSNVVGNNREPEELLILGLVVLWLALKIRRRKGSAS</sequence>
<protein>
    <recommendedName>
        <fullName evidence="4">PEP-CTERM protein-sorting domain-containing protein</fullName>
    </recommendedName>
</protein>
<accession>A0ABV8R620</accession>
<comment type="caution">
    <text evidence="2">The sequence shown here is derived from an EMBL/GenBank/DDBJ whole genome shotgun (WGS) entry which is preliminary data.</text>
</comment>
<dbReference type="RefSeq" id="WP_230065964.1">
    <property type="nucleotide sequence ID" value="NZ_BAABLL010000010.1"/>
</dbReference>
<dbReference type="EMBL" id="JBHSCQ010000022">
    <property type="protein sequence ID" value="MFC4266804.1"/>
    <property type="molecule type" value="Genomic_DNA"/>
</dbReference>